<dbReference type="GO" id="GO:0005634">
    <property type="term" value="C:nucleus"/>
    <property type="evidence" value="ECO:0007669"/>
    <property type="project" value="UniProtKB-SubCell"/>
</dbReference>
<dbReference type="PROSITE" id="PS50217">
    <property type="entry name" value="BZIP"/>
    <property type="match status" value="1"/>
</dbReference>
<dbReference type="SMART" id="SM00338">
    <property type="entry name" value="BRLZ"/>
    <property type="match status" value="1"/>
</dbReference>
<keyword evidence="8" id="KW-0804">Transcription</keyword>
<keyword evidence="7" id="KW-0010">Activator</keyword>
<feature type="compositionally biased region" description="Basic and acidic residues" evidence="11">
    <location>
        <begin position="9"/>
        <end position="58"/>
    </location>
</feature>
<dbReference type="PANTHER" id="PTHR23334">
    <property type="entry name" value="CCAAT/ENHANCER BINDING PROTEIN"/>
    <property type="match status" value="1"/>
</dbReference>
<comment type="similarity">
    <text evidence="2">Belongs to the bZIP family. C/EBP subfamily.</text>
</comment>
<evidence type="ECO:0000313" key="14">
    <source>
        <dbReference type="Proteomes" id="UP000710432"/>
    </source>
</evidence>
<dbReference type="CDD" id="cd14711">
    <property type="entry name" value="bZIP_CEBPA"/>
    <property type="match status" value="1"/>
</dbReference>
<feature type="region of interest" description="Disordered" evidence="11">
    <location>
        <begin position="372"/>
        <end position="391"/>
    </location>
</feature>
<feature type="compositionally biased region" description="Gly residues" evidence="11">
    <location>
        <begin position="457"/>
        <end position="466"/>
    </location>
</feature>
<dbReference type="GO" id="GO:0030099">
    <property type="term" value="P:myeloid cell differentiation"/>
    <property type="evidence" value="ECO:0007669"/>
    <property type="project" value="TreeGrafter"/>
</dbReference>
<dbReference type="AlphaFoldDB" id="A0A8J6GY07"/>
<sequence length="553" mass="60731">MRKRRCRRRDAEEEMRKTRCERRDAEEEMQKMRWRRGDAEDEMQKTRCGRGDAEDEMRKRRRGRRDAEEEMQKTRCGRGDAEDEMWKRRCGRGDAEEEMQKTRCGRRDAEDEMRKRRCRRPDAEEEMKKRRCTFPSQGRCPDPPYKSGSRAGLAIRDPELRGRELVGALGGRRQQRRHAQAGGRRGSPCRENSNSSMESADFYEAEPRPPMSSHLQSPPHAPSNAAFGFPRGAGPAPPPAPPAAPEPLGGICEHETSIDISAYIDPAAFNDEFLADLFQHNRQQEKAKAAAGPAGGSSDFDYPGAPAGPGGAVMSAGAHGPPPGYGCPAAGYLDGRLEPLYERVGAPALRPLVIKQEPREEDEAKQLALAGLFPYQPPPPPPPPHPHASPAHLAAPHLQFQIAHCGQTTMHLQPGHPTPPPTPVPSPHPAPALGAAGLPGPGGALKGLAGTHPDLRTGGGGGGAGAGKAKKSVDKNSNEYRVRRERNNIAVRKSRDKAKQRNVETQQKVLELTSDNDRLRKRVEQLSRELDTLRGIFRQLPESSLVKAMGNCA</sequence>
<feature type="compositionally biased region" description="Basic and acidic residues" evidence="11">
    <location>
        <begin position="471"/>
        <end position="480"/>
    </location>
</feature>
<protein>
    <submittedName>
        <fullName evidence="13">CCAAT/enhancer-binding protein alpha</fullName>
    </submittedName>
</protein>
<evidence type="ECO:0000256" key="4">
    <source>
        <dbReference type="ARBA" id="ARBA00022843"/>
    </source>
</evidence>
<feature type="region of interest" description="Disordered" evidence="11">
    <location>
        <begin position="97"/>
        <end position="252"/>
    </location>
</feature>
<keyword evidence="3" id="KW-1017">Isopeptide bond</keyword>
<evidence type="ECO:0000256" key="1">
    <source>
        <dbReference type="ARBA" id="ARBA00004123"/>
    </source>
</evidence>
<feature type="compositionally biased region" description="Pro residues" evidence="11">
    <location>
        <begin position="416"/>
        <end position="430"/>
    </location>
</feature>
<proteinExistence type="inferred from homology"/>
<evidence type="ECO:0000313" key="13">
    <source>
        <dbReference type="EMBL" id="KAH0519076.1"/>
    </source>
</evidence>
<evidence type="ECO:0000256" key="10">
    <source>
        <dbReference type="SAM" id="Coils"/>
    </source>
</evidence>
<evidence type="ECO:0000256" key="3">
    <source>
        <dbReference type="ARBA" id="ARBA00022499"/>
    </source>
</evidence>
<feature type="region of interest" description="Disordered" evidence="11">
    <location>
        <begin position="1"/>
        <end position="78"/>
    </location>
</feature>
<comment type="subcellular location">
    <subcellularLocation>
        <location evidence="1">Nucleus</location>
    </subcellularLocation>
</comment>
<dbReference type="EMBL" id="JAATJU010008000">
    <property type="protein sequence ID" value="KAH0519076.1"/>
    <property type="molecule type" value="Genomic_DNA"/>
</dbReference>
<reference evidence="13" key="1">
    <citation type="submission" date="2020-03" db="EMBL/GenBank/DDBJ databases">
        <title>Studies in the Genomics of Life Span.</title>
        <authorList>
            <person name="Glass D."/>
        </authorList>
    </citation>
    <scope>NUCLEOTIDE SEQUENCE</scope>
    <source>
        <strain evidence="13">LTLLF</strain>
        <tissue evidence="13">Muscle</tissue>
    </source>
</reference>
<feature type="compositionally biased region" description="Basic and acidic residues" evidence="11">
    <location>
        <begin position="65"/>
        <end position="78"/>
    </location>
</feature>
<keyword evidence="4" id="KW-0832">Ubl conjugation</keyword>
<dbReference type="PANTHER" id="PTHR23334:SF5">
    <property type="entry name" value="CCAAT_ENHANCER-BINDING PROTEIN ALPHA"/>
    <property type="match status" value="1"/>
</dbReference>
<evidence type="ECO:0000256" key="7">
    <source>
        <dbReference type="ARBA" id="ARBA00023159"/>
    </source>
</evidence>
<dbReference type="GO" id="GO:0006351">
    <property type="term" value="P:DNA-templated transcription"/>
    <property type="evidence" value="ECO:0007669"/>
    <property type="project" value="InterPro"/>
</dbReference>
<feature type="coiled-coil region" evidence="10">
    <location>
        <begin position="495"/>
        <end position="536"/>
    </location>
</feature>
<feature type="compositionally biased region" description="Low complexity" evidence="11">
    <location>
        <begin position="225"/>
        <end position="234"/>
    </location>
</feature>
<feature type="compositionally biased region" description="Pro residues" evidence="11">
    <location>
        <begin position="375"/>
        <end position="387"/>
    </location>
</feature>
<evidence type="ECO:0000256" key="11">
    <source>
        <dbReference type="SAM" id="MobiDB-lite"/>
    </source>
</evidence>
<name>A0A8J6GY07_MICOH</name>
<feature type="region of interest" description="Disordered" evidence="11">
    <location>
        <begin position="409"/>
        <end position="480"/>
    </location>
</feature>
<feature type="compositionally biased region" description="Basic and acidic residues" evidence="11">
    <location>
        <begin position="97"/>
        <end position="128"/>
    </location>
</feature>
<dbReference type="InterPro" id="IPR046347">
    <property type="entry name" value="bZIP_sf"/>
</dbReference>
<dbReference type="GO" id="GO:0000978">
    <property type="term" value="F:RNA polymerase II cis-regulatory region sequence-specific DNA binding"/>
    <property type="evidence" value="ECO:0007669"/>
    <property type="project" value="TreeGrafter"/>
</dbReference>
<dbReference type="Proteomes" id="UP000710432">
    <property type="component" value="Unassembled WGS sequence"/>
</dbReference>
<dbReference type="FunFam" id="1.20.5.170:FF:000028">
    <property type="entry name" value="CCAAT/enhancer-binding protein beta"/>
    <property type="match status" value="1"/>
</dbReference>
<evidence type="ECO:0000259" key="12">
    <source>
        <dbReference type="PROSITE" id="PS50217"/>
    </source>
</evidence>
<dbReference type="GO" id="GO:0000981">
    <property type="term" value="F:DNA-binding transcription factor activity, RNA polymerase II-specific"/>
    <property type="evidence" value="ECO:0007669"/>
    <property type="project" value="TreeGrafter"/>
</dbReference>
<evidence type="ECO:0000256" key="6">
    <source>
        <dbReference type="ARBA" id="ARBA00023125"/>
    </source>
</evidence>
<dbReference type="Gene3D" id="1.20.5.170">
    <property type="match status" value="1"/>
</dbReference>
<dbReference type="InterPro" id="IPR031106">
    <property type="entry name" value="C/EBP"/>
</dbReference>
<organism evidence="13 14">
    <name type="scientific">Microtus ochrogaster</name>
    <name type="common">Prairie vole</name>
    <dbReference type="NCBI Taxonomy" id="79684"/>
    <lineage>
        <taxon>Eukaryota</taxon>
        <taxon>Metazoa</taxon>
        <taxon>Chordata</taxon>
        <taxon>Craniata</taxon>
        <taxon>Vertebrata</taxon>
        <taxon>Euteleostomi</taxon>
        <taxon>Mammalia</taxon>
        <taxon>Eutheria</taxon>
        <taxon>Euarchontoglires</taxon>
        <taxon>Glires</taxon>
        <taxon>Rodentia</taxon>
        <taxon>Myomorpha</taxon>
        <taxon>Muroidea</taxon>
        <taxon>Cricetidae</taxon>
        <taxon>Arvicolinae</taxon>
        <taxon>Microtus</taxon>
    </lineage>
</organism>
<feature type="region of interest" description="Disordered" evidence="11">
    <location>
        <begin position="283"/>
        <end position="303"/>
    </location>
</feature>
<gene>
    <name evidence="13" type="ORF">LTLLF_113510</name>
</gene>
<evidence type="ECO:0000256" key="2">
    <source>
        <dbReference type="ARBA" id="ARBA00006951"/>
    </source>
</evidence>
<keyword evidence="6" id="KW-0238">DNA-binding</keyword>
<feature type="compositionally biased region" description="Pro residues" evidence="11">
    <location>
        <begin position="235"/>
        <end position="245"/>
    </location>
</feature>
<evidence type="ECO:0000256" key="5">
    <source>
        <dbReference type="ARBA" id="ARBA00023015"/>
    </source>
</evidence>
<evidence type="ECO:0000256" key="9">
    <source>
        <dbReference type="ARBA" id="ARBA00023242"/>
    </source>
</evidence>
<keyword evidence="9" id="KW-0539">Nucleus</keyword>
<comment type="caution">
    <text evidence="13">The sequence shown here is derived from an EMBL/GenBank/DDBJ whole genome shotgun (WGS) entry which is preliminary data.</text>
</comment>
<dbReference type="SUPFAM" id="SSF57959">
    <property type="entry name" value="Leucine zipper domain"/>
    <property type="match status" value="1"/>
</dbReference>
<accession>A0A8J6GY07</accession>
<keyword evidence="5" id="KW-0805">Transcription regulation</keyword>
<keyword evidence="10" id="KW-0175">Coiled coil</keyword>
<feature type="domain" description="BZIP" evidence="12">
    <location>
        <begin position="477"/>
        <end position="540"/>
    </location>
</feature>
<evidence type="ECO:0000256" key="8">
    <source>
        <dbReference type="ARBA" id="ARBA00023163"/>
    </source>
</evidence>
<dbReference type="InterPro" id="IPR004827">
    <property type="entry name" value="bZIP"/>
</dbReference>
<dbReference type="Pfam" id="PF07716">
    <property type="entry name" value="bZIP_2"/>
    <property type="match status" value="1"/>
</dbReference>